<dbReference type="RefSeq" id="WP_310417165.1">
    <property type="nucleotide sequence ID" value="NZ_JAVDYC010000001.1"/>
</dbReference>
<dbReference type="InterPro" id="IPR029787">
    <property type="entry name" value="Nucleotide_cyclase"/>
</dbReference>
<evidence type="ECO:0000259" key="1">
    <source>
        <dbReference type="PROSITE" id="PS50125"/>
    </source>
</evidence>
<protein>
    <submittedName>
        <fullName evidence="2">Class 3 adenylate cyclase</fullName>
    </submittedName>
</protein>
<evidence type="ECO:0000313" key="2">
    <source>
        <dbReference type="EMBL" id="MDR7324169.1"/>
    </source>
</evidence>
<comment type="caution">
    <text evidence="2">The sequence shown here is derived from an EMBL/GenBank/DDBJ whole genome shotgun (WGS) entry which is preliminary data.</text>
</comment>
<keyword evidence="3" id="KW-1185">Reference proteome</keyword>
<dbReference type="EMBL" id="JAVDYC010000001">
    <property type="protein sequence ID" value="MDR7324169.1"/>
    <property type="molecule type" value="Genomic_DNA"/>
</dbReference>
<feature type="domain" description="Guanylate cyclase" evidence="1">
    <location>
        <begin position="51"/>
        <end position="184"/>
    </location>
</feature>
<dbReference type="SUPFAM" id="SSF55073">
    <property type="entry name" value="Nucleotide cyclase"/>
    <property type="match status" value="1"/>
</dbReference>
<dbReference type="InterPro" id="IPR001054">
    <property type="entry name" value="A/G_cyclase"/>
</dbReference>
<name>A0AAE3ZQE4_9ACTN</name>
<dbReference type="GO" id="GO:0009190">
    <property type="term" value="P:cyclic nucleotide biosynthetic process"/>
    <property type="evidence" value="ECO:0007669"/>
    <property type="project" value="InterPro"/>
</dbReference>
<organism evidence="2 3">
    <name type="scientific">Catenuloplanes niger</name>
    <dbReference type="NCBI Taxonomy" id="587534"/>
    <lineage>
        <taxon>Bacteria</taxon>
        <taxon>Bacillati</taxon>
        <taxon>Actinomycetota</taxon>
        <taxon>Actinomycetes</taxon>
        <taxon>Micromonosporales</taxon>
        <taxon>Micromonosporaceae</taxon>
        <taxon>Catenuloplanes</taxon>
    </lineage>
</organism>
<sequence>MRSNYQAYDHIASALRMNAILNQSDVDYTEVQSLPDRSKLTYGNGFYANCTAVFIDIRGSSKLPQVHRRPTLARIYRSYISEIIAVMNSLETCNEVNIVGDGAWGIYDTPKKPDINAVFSLLASMNSVIQMLNKELARKAIAGLTVGIGASWGRALVIKAGYSGSGISDVVYMGDVVNSAAKLAAAGNQSYGDQTIMMSDDFHTNLQDTYKAMTSINLRHNCFQANVVNSTMEAWTKQYYG</sequence>
<accession>A0AAE3ZQE4</accession>
<evidence type="ECO:0000313" key="3">
    <source>
        <dbReference type="Proteomes" id="UP001183629"/>
    </source>
</evidence>
<gene>
    <name evidence="2" type="ORF">J2S44_004419</name>
</gene>
<dbReference type="GO" id="GO:0004016">
    <property type="term" value="F:adenylate cyclase activity"/>
    <property type="evidence" value="ECO:0007669"/>
    <property type="project" value="UniProtKB-ARBA"/>
</dbReference>
<dbReference type="Gene3D" id="3.30.70.1230">
    <property type="entry name" value="Nucleotide cyclase"/>
    <property type="match status" value="1"/>
</dbReference>
<dbReference type="GO" id="GO:0035556">
    <property type="term" value="P:intracellular signal transduction"/>
    <property type="evidence" value="ECO:0007669"/>
    <property type="project" value="InterPro"/>
</dbReference>
<dbReference type="PROSITE" id="PS50125">
    <property type="entry name" value="GUANYLATE_CYCLASE_2"/>
    <property type="match status" value="1"/>
</dbReference>
<dbReference type="AlphaFoldDB" id="A0AAE3ZQE4"/>
<proteinExistence type="predicted"/>
<dbReference type="Proteomes" id="UP001183629">
    <property type="component" value="Unassembled WGS sequence"/>
</dbReference>
<reference evidence="2 3" key="1">
    <citation type="submission" date="2023-07" db="EMBL/GenBank/DDBJ databases">
        <title>Sequencing the genomes of 1000 actinobacteria strains.</title>
        <authorList>
            <person name="Klenk H.-P."/>
        </authorList>
    </citation>
    <scope>NUCLEOTIDE SEQUENCE [LARGE SCALE GENOMIC DNA]</scope>
    <source>
        <strain evidence="2 3">DSM 44711</strain>
    </source>
</reference>